<evidence type="ECO:0000313" key="3">
    <source>
        <dbReference type="Proteomes" id="UP000499080"/>
    </source>
</evidence>
<evidence type="ECO:0000313" key="2">
    <source>
        <dbReference type="EMBL" id="GBM52047.1"/>
    </source>
</evidence>
<dbReference type="Proteomes" id="UP000499080">
    <property type="component" value="Unassembled WGS sequence"/>
</dbReference>
<keyword evidence="3" id="KW-1185">Reference proteome</keyword>
<feature type="region of interest" description="Disordered" evidence="1">
    <location>
        <begin position="1"/>
        <end position="30"/>
    </location>
</feature>
<organism evidence="2 3">
    <name type="scientific">Araneus ventricosus</name>
    <name type="common">Orbweaver spider</name>
    <name type="synonym">Epeira ventricosa</name>
    <dbReference type="NCBI Taxonomy" id="182803"/>
    <lineage>
        <taxon>Eukaryota</taxon>
        <taxon>Metazoa</taxon>
        <taxon>Ecdysozoa</taxon>
        <taxon>Arthropoda</taxon>
        <taxon>Chelicerata</taxon>
        <taxon>Arachnida</taxon>
        <taxon>Araneae</taxon>
        <taxon>Araneomorphae</taxon>
        <taxon>Entelegynae</taxon>
        <taxon>Araneoidea</taxon>
        <taxon>Araneidae</taxon>
        <taxon>Araneus</taxon>
    </lineage>
</organism>
<comment type="caution">
    <text evidence="2">The sequence shown here is derived from an EMBL/GenBank/DDBJ whole genome shotgun (WGS) entry which is preliminary data.</text>
</comment>
<accession>A0A4Y2GFV5</accession>
<dbReference type="EMBL" id="BGPR01001362">
    <property type="protein sequence ID" value="GBM52047.1"/>
    <property type="molecule type" value="Genomic_DNA"/>
</dbReference>
<sequence>MHGSRENLTELVEVPSTNRGQLNPRPSPVNPAWEKNIIFMETTAKQPTVRPITGRGPFFPLSTLATNDSSSREDLGLGAKHRTRARTLFPALPESEFCCVQGRAFLVALRGRGE</sequence>
<gene>
    <name evidence="2" type="ORF">AVEN_238111_1</name>
</gene>
<dbReference type="AlphaFoldDB" id="A0A4Y2GFV5"/>
<reference evidence="2 3" key="1">
    <citation type="journal article" date="2019" name="Sci. Rep.">
        <title>Orb-weaving spider Araneus ventricosus genome elucidates the spidroin gene catalogue.</title>
        <authorList>
            <person name="Kono N."/>
            <person name="Nakamura H."/>
            <person name="Ohtoshi R."/>
            <person name="Moran D.A.P."/>
            <person name="Shinohara A."/>
            <person name="Yoshida Y."/>
            <person name="Fujiwara M."/>
            <person name="Mori M."/>
            <person name="Tomita M."/>
            <person name="Arakawa K."/>
        </authorList>
    </citation>
    <scope>NUCLEOTIDE SEQUENCE [LARGE SCALE GENOMIC DNA]</scope>
</reference>
<evidence type="ECO:0000256" key="1">
    <source>
        <dbReference type="SAM" id="MobiDB-lite"/>
    </source>
</evidence>
<proteinExistence type="predicted"/>
<name>A0A4Y2GFV5_ARAVE</name>
<protein>
    <submittedName>
        <fullName evidence="2">Uncharacterized protein</fullName>
    </submittedName>
</protein>